<sequence>MTTENDEKEMSSVVRALIWDGICSIGDSATPDSMADYVIRKFDPEGKLSPLMAHAAWNGARKLAVEEMAWQESEAGTAEARNGLSARAARLSLETAVLRARMEAQLATDQFSGDANSKM</sequence>
<dbReference type="Proteomes" id="UP000266313">
    <property type="component" value="Chromosome"/>
</dbReference>
<organism evidence="1 2">
    <name type="scientific">Methylocaldum marinum</name>
    <dbReference type="NCBI Taxonomy" id="1432792"/>
    <lineage>
        <taxon>Bacteria</taxon>
        <taxon>Pseudomonadati</taxon>
        <taxon>Pseudomonadota</taxon>
        <taxon>Gammaproteobacteria</taxon>
        <taxon>Methylococcales</taxon>
        <taxon>Methylococcaceae</taxon>
        <taxon>Methylocaldum</taxon>
    </lineage>
</organism>
<name>A0A250KPG1_9GAMM</name>
<dbReference type="KEGG" id="mmai:sS8_1597"/>
<keyword evidence="2" id="KW-1185">Reference proteome</keyword>
<dbReference type="AlphaFoldDB" id="A0A250KPG1"/>
<dbReference type="EMBL" id="AP017928">
    <property type="protein sequence ID" value="BBA33555.1"/>
    <property type="molecule type" value="Genomic_DNA"/>
</dbReference>
<proteinExistence type="predicted"/>
<dbReference type="OrthoDB" id="5569598at2"/>
<protein>
    <submittedName>
        <fullName evidence="1">Uncharacterized protein</fullName>
    </submittedName>
</protein>
<accession>A0A250KPG1</accession>
<gene>
    <name evidence="1" type="ORF">sS8_1597</name>
</gene>
<dbReference type="RefSeq" id="WP_119629151.1">
    <property type="nucleotide sequence ID" value="NZ_AP017928.1"/>
</dbReference>
<evidence type="ECO:0000313" key="1">
    <source>
        <dbReference type="EMBL" id="BBA33555.1"/>
    </source>
</evidence>
<reference evidence="1 2" key="1">
    <citation type="submission" date="2016-12" db="EMBL/GenBank/DDBJ databases">
        <title>Genome sequencing of Methylocaldum marinum.</title>
        <authorList>
            <person name="Takeuchi M."/>
            <person name="Kamagata Y."/>
            <person name="Hiraoka S."/>
            <person name="Oshima K."/>
            <person name="Hattori M."/>
            <person name="Iwasaki W."/>
        </authorList>
    </citation>
    <scope>NUCLEOTIDE SEQUENCE [LARGE SCALE GENOMIC DNA]</scope>
    <source>
        <strain evidence="1 2">S8</strain>
    </source>
</reference>
<evidence type="ECO:0000313" key="2">
    <source>
        <dbReference type="Proteomes" id="UP000266313"/>
    </source>
</evidence>